<feature type="domain" description="Mur ligase central" evidence="13">
    <location>
        <begin position="50"/>
        <end position="271"/>
    </location>
</feature>
<dbReference type="FunFam" id="3.40.1190.10:FF:000011">
    <property type="entry name" value="Folylpolyglutamate synthase/dihydrofolate synthase"/>
    <property type="match status" value="1"/>
</dbReference>
<evidence type="ECO:0000256" key="5">
    <source>
        <dbReference type="ARBA" id="ARBA00022723"/>
    </source>
</evidence>
<dbReference type="PROSITE" id="PS01012">
    <property type="entry name" value="FOLYLPOLYGLU_SYNT_2"/>
    <property type="match status" value="1"/>
</dbReference>
<dbReference type="GO" id="GO:0005737">
    <property type="term" value="C:cytoplasm"/>
    <property type="evidence" value="ECO:0007669"/>
    <property type="project" value="TreeGrafter"/>
</dbReference>
<dbReference type="InterPro" id="IPR001645">
    <property type="entry name" value="Folylpolyglutamate_synth"/>
</dbReference>
<dbReference type="SUPFAM" id="SSF53623">
    <property type="entry name" value="MurD-like peptide ligases, catalytic domain"/>
    <property type="match status" value="1"/>
</dbReference>
<evidence type="ECO:0000259" key="12">
    <source>
        <dbReference type="Pfam" id="PF02875"/>
    </source>
</evidence>
<dbReference type="GO" id="GO:0046872">
    <property type="term" value="F:metal ion binding"/>
    <property type="evidence" value="ECO:0007669"/>
    <property type="project" value="UniProtKB-KW"/>
</dbReference>
<dbReference type="Proteomes" id="UP000277766">
    <property type="component" value="Unassembled WGS sequence"/>
</dbReference>
<accession>A0A431VQD3</accession>
<protein>
    <recommendedName>
        <fullName evidence="3">tetrahydrofolate synthase</fullName>
        <ecNumber evidence="3">6.3.2.17</ecNumber>
    </recommendedName>
    <alternativeName>
        <fullName evidence="9">Tetrahydrofolylpolyglutamate synthase</fullName>
    </alternativeName>
</protein>
<evidence type="ECO:0000256" key="7">
    <source>
        <dbReference type="ARBA" id="ARBA00022840"/>
    </source>
</evidence>
<comment type="catalytic activity">
    <reaction evidence="10">
        <text>(6S)-5,6,7,8-tetrahydrofolyl-(gamma-L-Glu)(n) + L-glutamate + ATP = (6S)-5,6,7,8-tetrahydrofolyl-(gamma-L-Glu)(n+1) + ADP + phosphate + H(+)</text>
        <dbReference type="Rhea" id="RHEA:10580"/>
        <dbReference type="Rhea" id="RHEA-COMP:14738"/>
        <dbReference type="Rhea" id="RHEA-COMP:14740"/>
        <dbReference type="ChEBI" id="CHEBI:15378"/>
        <dbReference type="ChEBI" id="CHEBI:29985"/>
        <dbReference type="ChEBI" id="CHEBI:30616"/>
        <dbReference type="ChEBI" id="CHEBI:43474"/>
        <dbReference type="ChEBI" id="CHEBI:141005"/>
        <dbReference type="ChEBI" id="CHEBI:456216"/>
        <dbReference type="EC" id="6.3.2.17"/>
    </reaction>
</comment>
<name>A0A431VQD3_9DEIO</name>
<dbReference type="OrthoDB" id="9809356at2"/>
<dbReference type="GO" id="GO:0008841">
    <property type="term" value="F:dihydrofolate synthase activity"/>
    <property type="evidence" value="ECO:0007669"/>
    <property type="project" value="TreeGrafter"/>
</dbReference>
<dbReference type="Gene3D" id="3.90.190.20">
    <property type="entry name" value="Mur ligase, C-terminal domain"/>
    <property type="match status" value="1"/>
</dbReference>
<dbReference type="InterPro" id="IPR036615">
    <property type="entry name" value="Mur_ligase_C_dom_sf"/>
</dbReference>
<evidence type="ECO:0000313" key="14">
    <source>
        <dbReference type="EMBL" id="RTR25392.1"/>
    </source>
</evidence>
<dbReference type="InterPro" id="IPR004101">
    <property type="entry name" value="Mur_ligase_C"/>
</dbReference>
<dbReference type="PANTHER" id="PTHR11136:SF0">
    <property type="entry name" value="DIHYDROFOLATE SYNTHETASE-RELATED"/>
    <property type="match status" value="1"/>
</dbReference>
<keyword evidence="4 11" id="KW-0436">Ligase</keyword>
<keyword evidence="7 11" id="KW-0067">ATP-binding</keyword>
<dbReference type="PROSITE" id="PS01011">
    <property type="entry name" value="FOLYLPOLYGLU_SYNT_1"/>
    <property type="match status" value="1"/>
</dbReference>
<comment type="similarity">
    <text evidence="2 11">Belongs to the folylpolyglutamate synthase family.</text>
</comment>
<evidence type="ECO:0000259" key="13">
    <source>
        <dbReference type="Pfam" id="PF08245"/>
    </source>
</evidence>
<evidence type="ECO:0000256" key="11">
    <source>
        <dbReference type="PIRNR" id="PIRNR001563"/>
    </source>
</evidence>
<evidence type="ECO:0000313" key="15">
    <source>
        <dbReference type="Proteomes" id="UP000277766"/>
    </source>
</evidence>
<dbReference type="EMBL" id="RXPE01000028">
    <property type="protein sequence ID" value="RTR25392.1"/>
    <property type="molecule type" value="Genomic_DNA"/>
</dbReference>
<comment type="caution">
    <text evidence="14">The sequence shown here is derived from an EMBL/GenBank/DDBJ whole genome shotgun (WGS) entry which is preliminary data.</text>
</comment>
<dbReference type="PANTHER" id="PTHR11136">
    <property type="entry name" value="FOLYLPOLYGLUTAMATE SYNTHASE-RELATED"/>
    <property type="match status" value="1"/>
</dbReference>
<dbReference type="InterPro" id="IPR013221">
    <property type="entry name" value="Mur_ligase_cen"/>
</dbReference>
<dbReference type="GO" id="GO:0004326">
    <property type="term" value="F:tetrahydrofolylpolyglutamate synthase activity"/>
    <property type="evidence" value="ECO:0007669"/>
    <property type="project" value="UniProtKB-EC"/>
</dbReference>
<evidence type="ECO:0000256" key="6">
    <source>
        <dbReference type="ARBA" id="ARBA00022741"/>
    </source>
</evidence>
<dbReference type="PIRSF" id="PIRSF001563">
    <property type="entry name" value="Folylpolyglu_synth"/>
    <property type="match status" value="1"/>
</dbReference>
<evidence type="ECO:0000256" key="10">
    <source>
        <dbReference type="ARBA" id="ARBA00047493"/>
    </source>
</evidence>
<dbReference type="InterPro" id="IPR036565">
    <property type="entry name" value="Mur-like_cat_sf"/>
</dbReference>
<dbReference type="EC" id="6.3.2.17" evidence="3"/>
<dbReference type="Pfam" id="PF02875">
    <property type="entry name" value="Mur_ligase_C"/>
    <property type="match status" value="1"/>
</dbReference>
<reference evidence="14 15" key="1">
    <citation type="submission" date="2018-12" db="EMBL/GenBank/DDBJ databases">
        <title>Deinococcus radiophilus ATCC 27603 genome sequencing and assembly.</title>
        <authorList>
            <person name="Maclea K.S."/>
            <person name="Maynard C.R."/>
        </authorList>
    </citation>
    <scope>NUCLEOTIDE SEQUENCE [LARGE SCALE GENOMIC DNA]</scope>
    <source>
        <strain evidence="14 15">ATCC 27603</strain>
    </source>
</reference>
<keyword evidence="15" id="KW-1185">Reference proteome</keyword>
<evidence type="ECO:0000256" key="9">
    <source>
        <dbReference type="ARBA" id="ARBA00030592"/>
    </source>
</evidence>
<dbReference type="InterPro" id="IPR018109">
    <property type="entry name" value="Folylpolyglutamate_synth_CS"/>
</dbReference>
<dbReference type="AlphaFoldDB" id="A0A431VQD3"/>
<organism evidence="14 15">
    <name type="scientific">Deinococcus radiophilus</name>
    <dbReference type="NCBI Taxonomy" id="32062"/>
    <lineage>
        <taxon>Bacteria</taxon>
        <taxon>Thermotogati</taxon>
        <taxon>Deinococcota</taxon>
        <taxon>Deinococci</taxon>
        <taxon>Deinococcales</taxon>
        <taxon>Deinococcaceae</taxon>
        <taxon>Deinococcus</taxon>
    </lineage>
</organism>
<dbReference type="Gene3D" id="3.40.1190.10">
    <property type="entry name" value="Mur-like, catalytic domain"/>
    <property type="match status" value="1"/>
</dbReference>
<evidence type="ECO:0000256" key="1">
    <source>
        <dbReference type="ARBA" id="ARBA00001946"/>
    </source>
</evidence>
<dbReference type="GO" id="GO:0005524">
    <property type="term" value="F:ATP binding"/>
    <property type="evidence" value="ECO:0007669"/>
    <property type="project" value="UniProtKB-KW"/>
</dbReference>
<gene>
    <name evidence="14" type="ORF">EJ104_10900</name>
</gene>
<evidence type="ECO:0000256" key="3">
    <source>
        <dbReference type="ARBA" id="ARBA00013025"/>
    </source>
</evidence>
<evidence type="ECO:0000256" key="2">
    <source>
        <dbReference type="ARBA" id="ARBA00008276"/>
    </source>
</evidence>
<comment type="cofactor">
    <cofactor evidence="1">
        <name>Mg(2+)</name>
        <dbReference type="ChEBI" id="CHEBI:18420"/>
    </cofactor>
</comment>
<dbReference type="NCBIfam" id="TIGR01499">
    <property type="entry name" value="folC"/>
    <property type="match status" value="1"/>
</dbReference>
<evidence type="ECO:0000256" key="8">
    <source>
        <dbReference type="ARBA" id="ARBA00022842"/>
    </source>
</evidence>
<keyword evidence="8" id="KW-0460">Magnesium</keyword>
<dbReference type="Pfam" id="PF08245">
    <property type="entry name" value="Mur_ligase_M"/>
    <property type="match status" value="1"/>
</dbReference>
<dbReference type="SUPFAM" id="SSF53244">
    <property type="entry name" value="MurD-like peptide ligases, peptide-binding domain"/>
    <property type="match status" value="1"/>
</dbReference>
<sequence>MTQRPSAAPEALLDWLYAQQRFGIRPGLERVSALLECLGHPERQFRVVLVGGTNGKGSVSATLASILQAAGQRTGLFTSPHLLYFSERFVVDGRPVDQAELYAALAELKPHAEQLEATFFEIVTALSCSLFARAGVSWAVMEVGLGGRLDATNVLSPEVSVITSVGLDHTEVLGHTLEAIATEKAGILREGQPAVTAVSEQLWPVLEETGADLWALGREFEMTVDVQALSGTALTLRWCPTPGMDWQTLALHTPLLGRHGAANAAVAAMVALRLGLPLEAVRAGVKETRWPGRLERLEAVGRPWLLDGAHNPDGAAALADTLRELGLGSVRVVFGASADKALEEVVAQLAPVSSEVILTQAQLSPRATSPAELRPLWEAQGVPAHCAATPAEALALAQPGRGSEPVVVCGSLYLVGEVRALLLGDQNEGRERWQ</sequence>
<dbReference type="RefSeq" id="WP_126352797.1">
    <property type="nucleotide sequence ID" value="NZ_CP086380.1"/>
</dbReference>
<evidence type="ECO:0000256" key="4">
    <source>
        <dbReference type="ARBA" id="ARBA00022598"/>
    </source>
</evidence>
<keyword evidence="6 11" id="KW-0547">Nucleotide-binding</keyword>
<keyword evidence="5" id="KW-0479">Metal-binding</keyword>
<feature type="domain" description="Mur ligase C-terminal" evidence="12">
    <location>
        <begin position="292"/>
        <end position="411"/>
    </location>
</feature>
<proteinExistence type="inferred from homology"/>